<accession>A0A0F7ZQS3</accession>
<evidence type="ECO:0000256" key="6">
    <source>
        <dbReference type="ARBA" id="ARBA00030980"/>
    </source>
</evidence>
<organism evidence="11 12">
    <name type="scientific">Hirsutella minnesotensis 3608</name>
    <dbReference type="NCBI Taxonomy" id="1043627"/>
    <lineage>
        <taxon>Eukaryota</taxon>
        <taxon>Fungi</taxon>
        <taxon>Dikarya</taxon>
        <taxon>Ascomycota</taxon>
        <taxon>Pezizomycotina</taxon>
        <taxon>Sordariomycetes</taxon>
        <taxon>Hypocreomycetidae</taxon>
        <taxon>Hypocreales</taxon>
        <taxon>Ophiocordycipitaceae</taxon>
        <taxon>Hirsutella</taxon>
    </lineage>
</organism>
<evidence type="ECO:0000256" key="5">
    <source>
        <dbReference type="ARBA" id="ARBA00019973"/>
    </source>
</evidence>
<dbReference type="GO" id="GO:0004674">
    <property type="term" value="F:protein serine/threonine kinase activity"/>
    <property type="evidence" value="ECO:0007669"/>
    <property type="project" value="UniProtKB-EC"/>
</dbReference>
<keyword evidence="12" id="KW-1185">Reference proteome</keyword>
<evidence type="ECO:0000256" key="3">
    <source>
        <dbReference type="ARBA" id="ARBA00012513"/>
    </source>
</evidence>
<name>A0A0F7ZQS3_9HYPO</name>
<dbReference type="InterPro" id="IPR051681">
    <property type="entry name" value="Ser/Thr_Kinases-Pseudokinases"/>
</dbReference>
<sequence length="306" mass="34369">MPSVIEELPKSLAKLEFISRGATSWVYKVDKDLVLKVPRRQAIQAFKDEGIFYDELEKREPCPHLLQSIFRCPGLYFLPFLSGGSLDERIRGNQSRSRDGYIDVLRTTSQRQAEQWAMQLAGGMAWLESLGFVHGDLRPANILLDGADHIKLADFDSVSKIGSIFFGSAPPWARVQGNEAGADKGTFGTQGPRTEQFAFGSILYTIIRGFEPYEKERDNAKVLDWLQDMEFPELGESATDCIIDRCWKGRFASIQLLFQETALLEGATTLPQSTALEVKHMAVLQGRCQRLLDGELKQVVQEFGTE</sequence>
<dbReference type="PROSITE" id="PS50011">
    <property type="entry name" value="PROTEIN_KINASE_DOM"/>
    <property type="match status" value="1"/>
</dbReference>
<comment type="function">
    <text evidence="1">Component of the EKC/KEOPS complex that is required for the formation of a threonylcarbamoyl group on adenosine at position 37 (t(6)A37) in tRNAs that read codons beginning with adenine. The complex is probably involved in the transfer of the threonylcarbamoyl moiety of threonylcarbamoyl-AMP (TC-AMP) to the N6 group of A37. BUD32 has ATPase activity in the context of the EKC/KEOPS complex and likely plays a supporting role to the catalytic subunit KAE1. The EKC/KEOPS complex also promotes both telomere uncapping and telomere elongation. The complex is required for efficient recruitment of transcriptional coactivators.</text>
</comment>
<evidence type="ECO:0000313" key="12">
    <source>
        <dbReference type="Proteomes" id="UP000054481"/>
    </source>
</evidence>
<dbReference type="Gene3D" id="1.10.510.10">
    <property type="entry name" value="Transferase(Phosphotransferase) domain 1"/>
    <property type="match status" value="1"/>
</dbReference>
<dbReference type="PROSITE" id="PS00109">
    <property type="entry name" value="PROTEIN_KINASE_TYR"/>
    <property type="match status" value="1"/>
</dbReference>
<feature type="domain" description="Protein kinase" evidence="10">
    <location>
        <begin position="12"/>
        <end position="306"/>
    </location>
</feature>
<gene>
    <name evidence="11" type="ORF">HIM_12246</name>
</gene>
<dbReference type="AlphaFoldDB" id="A0A0F7ZQS3"/>
<evidence type="ECO:0000313" key="11">
    <source>
        <dbReference type="EMBL" id="KJZ68363.1"/>
    </source>
</evidence>
<dbReference type="InterPro" id="IPR008266">
    <property type="entry name" value="Tyr_kinase_AS"/>
</dbReference>
<evidence type="ECO:0000256" key="9">
    <source>
        <dbReference type="ARBA" id="ARBA00048679"/>
    </source>
</evidence>
<dbReference type="OrthoDB" id="4062651at2759"/>
<dbReference type="InterPro" id="IPR011009">
    <property type="entry name" value="Kinase-like_dom_sf"/>
</dbReference>
<reference evidence="11 12" key="1">
    <citation type="journal article" date="2014" name="Genome Biol. Evol.">
        <title>Comparative genomics and transcriptomics analyses reveal divergent lifestyle features of nematode endoparasitic fungus Hirsutella minnesotensis.</title>
        <authorList>
            <person name="Lai Y."/>
            <person name="Liu K."/>
            <person name="Zhang X."/>
            <person name="Zhang X."/>
            <person name="Li K."/>
            <person name="Wang N."/>
            <person name="Shu C."/>
            <person name="Wu Y."/>
            <person name="Wang C."/>
            <person name="Bushley K.E."/>
            <person name="Xiang M."/>
            <person name="Liu X."/>
        </authorList>
    </citation>
    <scope>NUCLEOTIDE SEQUENCE [LARGE SCALE GENOMIC DNA]</scope>
    <source>
        <strain evidence="11 12">3608</strain>
    </source>
</reference>
<evidence type="ECO:0000256" key="2">
    <source>
        <dbReference type="ARBA" id="ARBA00011534"/>
    </source>
</evidence>
<dbReference type="EMBL" id="KQ030918">
    <property type="protein sequence ID" value="KJZ68363.1"/>
    <property type="molecule type" value="Genomic_DNA"/>
</dbReference>
<evidence type="ECO:0000256" key="1">
    <source>
        <dbReference type="ARBA" id="ARBA00003747"/>
    </source>
</evidence>
<evidence type="ECO:0000256" key="7">
    <source>
        <dbReference type="ARBA" id="ARBA00033194"/>
    </source>
</evidence>
<proteinExistence type="predicted"/>
<dbReference type="EC" id="2.7.11.1" evidence="3"/>
<evidence type="ECO:0000256" key="8">
    <source>
        <dbReference type="ARBA" id="ARBA00047899"/>
    </source>
</evidence>
<dbReference type="GO" id="GO:0005524">
    <property type="term" value="F:ATP binding"/>
    <property type="evidence" value="ECO:0007669"/>
    <property type="project" value="InterPro"/>
</dbReference>
<dbReference type="SUPFAM" id="SSF56112">
    <property type="entry name" value="Protein kinase-like (PK-like)"/>
    <property type="match status" value="1"/>
</dbReference>
<comment type="catalytic activity">
    <reaction evidence="9">
        <text>L-seryl-[protein] + ATP = O-phospho-L-seryl-[protein] + ADP + H(+)</text>
        <dbReference type="Rhea" id="RHEA:17989"/>
        <dbReference type="Rhea" id="RHEA-COMP:9863"/>
        <dbReference type="Rhea" id="RHEA-COMP:11604"/>
        <dbReference type="ChEBI" id="CHEBI:15378"/>
        <dbReference type="ChEBI" id="CHEBI:29999"/>
        <dbReference type="ChEBI" id="CHEBI:30616"/>
        <dbReference type="ChEBI" id="CHEBI:83421"/>
        <dbReference type="ChEBI" id="CHEBI:456216"/>
        <dbReference type="EC" id="2.7.11.1"/>
    </reaction>
</comment>
<dbReference type="PANTHER" id="PTHR44329">
    <property type="entry name" value="SERINE/THREONINE-PROTEIN KINASE TNNI3K-RELATED"/>
    <property type="match status" value="1"/>
</dbReference>
<comment type="catalytic activity">
    <reaction evidence="8">
        <text>L-threonyl-[protein] + ATP = O-phospho-L-threonyl-[protein] + ADP + H(+)</text>
        <dbReference type="Rhea" id="RHEA:46608"/>
        <dbReference type="Rhea" id="RHEA-COMP:11060"/>
        <dbReference type="Rhea" id="RHEA-COMP:11605"/>
        <dbReference type="ChEBI" id="CHEBI:15378"/>
        <dbReference type="ChEBI" id="CHEBI:30013"/>
        <dbReference type="ChEBI" id="CHEBI:30616"/>
        <dbReference type="ChEBI" id="CHEBI:61977"/>
        <dbReference type="ChEBI" id="CHEBI:456216"/>
        <dbReference type="EC" id="2.7.11.1"/>
    </reaction>
</comment>
<comment type="subunit">
    <text evidence="2">Component of the EKC/KEOPS complex composed of at least BUD32, CGI121, GON7, KAE1 and PCC1; the whole complex dimerizes.</text>
</comment>
<evidence type="ECO:0000256" key="4">
    <source>
        <dbReference type="ARBA" id="ARBA00013948"/>
    </source>
</evidence>
<dbReference type="InterPro" id="IPR000719">
    <property type="entry name" value="Prot_kinase_dom"/>
</dbReference>
<protein>
    <recommendedName>
        <fullName evidence="5">EKC/KEOPS complex subunit BUD32</fullName>
        <ecNumber evidence="3">2.7.11.1</ecNumber>
    </recommendedName>
    <alternativeName>
        <fullName evidence="6 7">Atypical Serine/threonine protein kinase BUD32</fullName>
    </alternativeName>
    <alternativeName>
        <fullName evidence="4">EKC/KEOPS complex subunit bud32</fullName>
    </alternativeName>
</protein>
<dbReference type="Proteomes" id="UP000054481">
    <property type="component" value="Unassembled WGS sequence"/>
</dbReference>
<dbReference type="Pfam" id="PF00069">
    <property type="entry name" value="Pkinase"/>
    <property type="match status" value="1"/>
</dbReference>
<evidence type="ECO:0000259" key="10">
    <source>
        <dbReference type="PROSITE" id="PS50011"/>
    </source>
</evidence>